<evidence type="ECO:0000313" key="4">
    <source>
        <dbReference type="EMBL" id="TGZ53635.1"/>
    </source>
</evidence>
<name>A0A4S2KUG5_9HYME</name>
<dbReference type="Gene3D" id="6.10.140.1230">
    <property type="match status" value="1"/>
</dbReference>
<gene>
    <name evidence="4" type="ORF">DBV15_10427</name>
</gene>
<dbReference type="Proteomes" id="UP000310200">
    <property type="component" value="Unassembled WGS sequence"/>
</dbReference>
<feature type="domain" description="RMI1 N-terminal" evidence="3">
    <location>
        <begin position="319"/>
        <end position="368"/>
    </location>
</feature>
<protein>
    <submittedName>
        <fullName evidence="4">RecQ-mediated genome instability protein 1</fullName>
    </submittedName>
</protein>
<dbReference type="PANTHER" id="PTHR10476">
    <property type="entry name" value="CHARGED MULTIVESICULAR BODY PROTEIN"/>
    <property type="match status" value="1"/>
</dbReference>
<dbReference type="InterPro" id="IPR042470">
    <property type="entry name" value="RMI1_N_C_sf"/>
</dbReference>
<dbReference type="SMART" id="SM01161">
    <property type="entry name" value="DUF1767"/>
    <property type="match status" value="1"/>
</dbReference>
<evidence type="ECO:0000256" key="1">
    <source>
        <dbReference type="ARBA" id="ARBA00006190"/>
    </source>
</evidence>
<dbReference type="InterPro" id="IPR049363">
    <property type="entry name" value="RMI1_N"/>
</dbReference>
<dbReference type="InterPro" id="IPR013894">
    <property type="entry name" value="RMI1_OB"/>
</dbReference>
<dbReference type="Pfam" id="PF08585">
    <property type="entry name" value="RMI1_N_C"/>
    <property type="match status" value="1"/>
</dbReference>
<comment type="similarity">
    <text evidence="1">Belongs to the SNF7 family.</text>
</comment>
<sequence length="824" mass="93341">MTFAVKELERNSKKCEKEEKMEKTKIKKAIQKGNMEGARIHAENAIRQKNQALNYLRMSARVDAVASRVQTALTTRKVTQSMAGVVKAMDAAMKSMNLEKISGLMDKFESQFEDLDVQSSYMENAMSQTTTTNVPQNDVDSLMQQVADEAGLELNMELPSGQLGSIGTSTAKVAKEDSVEGFSIQFNLLYVIDIQYGCVPVYIIGKKKLYESRELWPRVSGILGSIRAFRAWHEHTSMLISITCGHTSRMRAVRITSQFSKNTCTETNRNTWLSAVLYVSSNIGQYCCADDVWLRNQERIRDKGVKMNENLLRRIKRQLNAKFYVMNDAWLRDCVEFFVKDKNPHEMTDKHIFEFVESQWQLSDLREISNENGCLPRNLAQQTRIVLTDTYILQVDKMYDIASSKYKQLCEIRKIDNQNLEVALEEEEKKEQWQPKGRRMMQLCLTDGVQDVTAIEYTPLKQITGALLPGYKVMIIGPVDCRRGVILLEDSKYKEVGGEVDSLLKPNAPENVLARALGEPENPDPYNDNGPFKIANHNSQNVASGSNNDNFFDDDFEEAIDLEAVTAIERRSQEIEAIQERSENTCNNRQTARKETNEIIEETLQDIDFEPFENWPSDPSSRIETKKIDNSDIIIIDDTPTSTQQGGNPLKNKIKTCAPIVPLLESTNRNSSMEVEKCISTKAVQNEKSMASTSRTIQQMPKIKPITNFFKPLSAPKICDVLSDVLREPITEKICRTVRGQVKTITSALTKRGKCWSVTAVITDHTSSVEVCFNSENLRKAQHDIQNLDALLKLELVQGEMAKVVGITQLTAQQKKDLNMKRPA</sequence>
<evidence type="ECO:0000313" key="5">
    <source>
        <dbReference type="Proteomes" id="UP000310200"/>
    </source>
</evidence>
<dbReference type="Pfam" id="PF21000">
    <property type="entry name" value="RMI1_N_N"/>
    <property type="match status" value="1"/>
</dbReference>
<dbReference type="STRING" id="300112.A0A4S2KUG5"/>
<evidence type="ECO:0000259" key="3">
    <source>
        <dbReference type="Pfam" id="PF21000"/>
    </source>
</evidence>
<feature type="domain" description="RecQ mediated genome instability protein 1 OB-fold" evidence="2">
    <location>
        <begin position="375"/>
        <end position="510"/>
    </location>
</feature>
<organism evidence="4 5">
    <name type="scientific">Temnothorax longispinosus</name>
    <dbReference type="NCBI Taxonomy" id="300112"/>
    <lineage>
        <taxon>Eukaryota</taxon>
        <taxon>Metazoa</taxon>
        <taxon>Ecdysozoa</taxon>
        <taxon>Arthropoda</taxon>
        <taxon>Hexapoda</taxon>
        <taxon>Insecta</taxon>
        <taxon>Pterygota</taxon>
        <taxon>Neoptera</taxon>
        <taxon>Endopterygota</taxon>
        <taxon>Hymenoptera</taxon>
        <taxon>Apocrita</taxon>
        <taxon>Aculeata</taxon>
        <taxon>Formicoidea</taxon>
        <taxon>Formicidae</taxon>
        <taxon>Myrmicinae</taxon>
        <taxon>Temnothorax</taxon>
    </lineage>
</organism>
<reference evidence="4 5" key="1">
    <citation type="journal article" date="2019" name="Philos. Trans. R. Soc. Lond., B, Biol. Sci.">
        <title>Ant behaviour and brain gene expression of defending hosts depend on the ecological success of the intruding social parasite.</title>
        <authorList>
            <person name="Kaur R."/>
            <person name="Stoldt M."/>
            <person name="Jongepier E."/>
            <person name="Feldmeyer B."/>
            <person name="Menzel F."/>
            <person name="Bornberg-Bauer E."/>
            <person name="Foitzik S."/>
        </authorList>
    </citation>
    <scope>NUCLEOTIDE SEQUENCE [LARGE SCALE GENOMIC DNA]</scope>
    <source>
        <tissue evidence="4">Whole body</tissue>
    </source>
</reference>
<evidence type="ECO:0000259" key="2">
    <source>
        <dbReference type="Pfam" id="PF08585"/>
    </source>
</evidence>
<dbReference type="Pfam" id="PF03357">
    <property type="entry name" value="Snf7"/>
    <property type="match status" value="1"/>
</dbReference>
<dbReference type="InterPro" id="IPR005024">
    <property type="entry name" value="Snf7_fam"/>
</dbReference>
<dbReference type="AlphaFoldDB" id="A0A4S2KUG5"/>
<comment type="caution">
    <text evidence="4">The sequence shown here is derived from an EMBL/GenBank/DDBJ whole genome shotgun (WGS) entry which is preliminary data.</text>
</comment>
<keyword evidence="5" id="KW-1185">Reference proteome</keyword>
<dbReference type="GO" id="GO:0007034">
    <property type="term" value="P:vacuolar transport"/>
    <property type="evidence" value="ECO:0007669"/>
    <property type="project" value="InterPro"/>
</dbReference>
<proteinExistence type="inferred from homology"/>
<dbReference type="Gene3D" id="2.40.50.770">
    <property type="entry name" value="RecQ-mediated genome instability protein Rmi1, C-terminal domain"/>
    <property type="match status" value="1"/>
</dbReference>
<dbReference type="EMBL" id="QBLH01000978">
    <property type="protein sequence ID" value="TGZ53635.1"/>
    <property type="molecule type" value="Genomic_DNA"/>
</dbReference>
<accession>A0A4S2KUG5</accession>